<evidence type="ECO:0000256" key="7">
    <source>
        <dbReference type="SAM" id="SignalP"/>
    </source>
</evidence>
<feature type="disulfide bond" evidence="5">
    <location>
        <begin position="34"/>
        <end position="324"/>
    </location>
</feature>
<dbReference type="PANTHER" id="PTHR11769">
    <property type="entry name" value="HYALURONIDASE"/>
    <property type="match status" value="1"/>
</dbReference>
<protein>
    <recommendedName>
        <fullName evidence="6">Hyaluronidase</fullName>
        <ecNumber evidence="6">3.2.1.35</ecNumber>
    </recommendedName>
</protein>
<feature type="chain" id="PRO_5020296384" description="Hyaluronidase" evidence="7">
    <location>
        <begin position="18"/>
        <end position="441"/>
    </location>
</feature>
<dbReference type="PRINTS" id="PR00846">
    <property type="entry name" value="GLHYDRLASE56"/>
</dbReference>
<comment type="similarity">
    <text evidence="1 3 6">Belongs to the glycosyl hydrolase 56 family.</text>
</comment>
<evidence type="ECO:0000256" key="6">
    <source>
        <dbReference type="RuleBase" id="RU610713"/>
    </source>
</evidence>
<feature type="signal peptide" evidence="7">
    <location>
        <begin position="1"/>
        <end position="17"/>
    </location>
</feature>
<evidence type="ECO:0000256" key="2">
    <source>
        <dbReference type="ARBA" id="ARBA00023157"/>
    </source>
</evidence>
<dbReference type="EC" id="3.2.1.35" evidence="6"/>
<dbReference type="PANTHER" id="PTHR11769:SF35">
    <property type="entry name" value="HYALURONIDASE"/>
    <property type="match status" value="1"/>
</dbReference>
<keyword evidence="6" id="KW-0326">Glycosidase</keyword>
<comment type="catalytic activity">
    <reaction evidence="6">
        <text>Random hydrolysis of (1-&gt;4)-linkages between N-acetyl-beta-D-glucosamine and D-glucuronate residues in hyaluronate.</text>
        <dbReference type="EC" id="3.2.1.35"/>
    </reaction>
</comment>
<feature type="disulfide bond" evidence="5">
    <location>
        <begin position="349"/>
        <end position="360"/>
    </location>
</feature>
<keyword evidence="6" id="KW-0378">Hydrolase</keyword>
<dbReference type="Gene3D" id="3.20.20.70">
    <property type="entry name" value="Aldolase class I"/>
    <property type="match status" value="1"/>
</dbReference>
<dbReference type="GO" id="GO:0005975">
    <property type="term" value="P:carbohydrate metabolic process"/>
    <property type="evidence" value="ECO:0007669"/>
    <property type="project" value="UniProtKB-UniRule"/>
</dbReference>
<reference evidence="8" key="1">
    <citation type="submission" date="2017-05" db="EMBL/GenBank/DDBJ databases">
        <authorList>
            <person name="QRISCLOUD D."/>
        </authorList>
    </citation>
    <scope>NUCLEOTIDE SEQUENCE</scope>
</reference>
<organism evidence="8">
    <name type="scientific">Hadronyche formidabilis</name>
    <name type="common">Northern tree funnel-web spider</name>
    <name type="synonym">Atrax formidabilis</name>
    <dbReference type="NCBI Taxonomy" id="426499"/>
    <lineage>
        <taxon>Eukaryota</taxon>
        <taxon>Metazoa</taxon>
        <taxon>Ecdysozoa</taxon>
        <taxon>Arthropoda</taxon>
        <taxon>Chelicerata</taxon>
        <taxon>Arachnida</taxon>
        <taxon>Araneae</taxon>
        <taxon>Mygalomorphae</taxon>
        <taxon>Avicularoidea</taxon>
        <taxon>Hexathelidae</taxon>
        <taxon>Hadronyche</taxon>
    </lineage>
</organism>
<dbReference type="EMBL" id="HAHG01000509">
    <property type="protein sequence ID" value="SNX36780.1"/>
    <property type="molecule type" value="Transcribed_RNA"/>
</dbReference>
<reference evidence="8" key="2">
    <citation type="submission" date="2019-05" db="EMBL/GenBank/DDBJ databases">
        <title>Unravelling the molecular evolution of spider venoms.</title>
        <authorList>
            <person name="Pineda S."/>
        </authorList>
    </citation>
    <scope>NUCLEOTIDE SEQUENCE</scope>
</reference>
<feature type="disulfide bond" evidence="5">
    <location>
        <begin position="200"/>
        <end position="213"/>
    </location>
</feature>
<evidence type="ECO:0000313" key="8">
    <source>
        <dbReference type="EMBL" id="SNX36780.1"/>
    </source>
</evidence>
<evidence type="ECO:0000256" key="5">
    <source>
        <dbReference type="PIRSR" id="PIRSR038193-3"/>
    </source>
</evidence>
<dbReference type="InterPro" id="IPR013785">
    <property type="entry name" value="Aldolase_TIM"/>
</dbReference>
<dbReference type="InterPro" id="IPR018155">
    <property type="entry name" value="Hyaluronidase"/>
</dbReference>
<dbReference type="AlphaFoldDB" id="A0A4V2H9L7"/>
<dbReference type="Pfam" id="PF01630">
    <property type="entry name" value="Glyco_hydro_56"/>
    <property type="match status" value="1"/>
</dbReference>
<keyword evidence="2 5" id="KW-1015">Disulfide bond</keyword>
<dbReference type="InterPro" id="IPR017853">
    <property type="entry name" value="GH"/>
</dbReference>
<dbReference type="SUPFAM" id="SSF51445">
    <property type="entry name" value="(Trans)glycosidases"/>
    <property type="match status" value="1"/>
</dbReference>
<name>A0A4V2H9L7_HADFO</name>
<dbReference type="PIRSF" id="PIRSF038193">
    <property type="entry name" value="Hyaluronidase"/>
    <property type="match status" value="1"/>
</dbReference>
<evidence type="ECO:0000256" key="3">
    <source>
        <dbReference type="PIRNR" id="PIRNR038193"/>
    </source>
</evidence>
<feature type="active site" description="Proton donor" evidence="4">
    <location>
        <position position="124"/>
    </location>
</feature>
<evidence type="ECO:0000256" key="1">
    <source>
        <dbReference type="ARBA" id="ARBA00008871"/>
    </source>
</evidence>
<accession>A0A4V2H9L7</accession>
<proteinExistence type="inferred from homology"/>
<keyword evidence="7" id="KW-0732">Signal</keyword>
<dbReference type="GO" id="GO:0004415">
    <property type="term" value="F:hyalurononglucosaminidase activity"/>
    <property type="evidence" value="ECO:0007669"/>
    <property type="project" value="UniProtKB-UniRule"/>
</dbReference>
<dbReference type="GO" id="GO:0030214">
    <property type="term" value="P:hyaluronan catabolic process"/>
    <property type="evidence" value="ECO:0007669"/>
    <property type="project" value="TreeGrafter"/>
</dbReference>
<sequence length="441" mass="50108">MTVFVLLLLLPTVTSQAEDPAVFKVRWNVPTIQCLKTYGIDFVPLLRSYGILVNNGDEFRGGVNTIFYESQLGLYPHLNQTDYPVNGGIPQLGDLSAHLKKSRQDIDKIIPDVQFTGLGIIDWESWRAVWDFNWGTLKKYREESFRAARDQHPDWTNSSLLKSAQEEWETSAKNYMLKTLQLAQMMRPQALWCYYLYPDCYNYKGQTPQEFECPPIVIKGNNQLSWLWDEIKAVCPSLYVVGGYLEKYSFDQRTWYVNGRLQEALRVAPNSQLYPYIGYGYGITPGAMVPKDDFWRILAQVASAGSSGAVIWGASVTLRSNSHCKLLETYVKNILGPAVSTIKGNAEHCAKTVCSGMGRCTWPNDSDVVAWKVYLGKRTSFQKDEITCRCVKGFEGRYCDMKVRPTNDLQSRSNLKLSNSVSDFFSYLSKLLDKQNAPVLP</sequence>
<evidence type="ECO:0000256" key="4">
    <source>
        <dbReference type="PIRSR" id="PIRSR038193-1"/>
    </source>
</evidence>